<sequence>MEPRSAQIHQTLQQLKRKTEQQEDQLYAIKQQQIQLEYTETELRHIEREKENLIAQAHDVWRGNHGKSVAFHAEDTAHESWRKLRKHIENTREQLKQELKTIQSSLSQIEDERKLLHKELIL</sequence>
<accession>A0A7X0XFE8</accession>
<reference evidence="1 2" key="1">
    <citation type="submission" date="2020-03" db="EMBL/GenBank/DDBJ databases">
        <title>Soil Listeria distribution.</title>
        <authorList>
            <person name="Liao J."/>
            <person name="Wiedmann M."/>
        </authorList>
    </citation>
    <scope>NUCLEOTIDE SEQUENCE [LARGE SCALE GENOMIC DNA]</scope>
    <source>
        <strain evidence="1 2">FSL L7-1547</strain>
    </source>
</reference>
<dbReference type="RefSeq" id="WP_185366245.1">
    <property type="nucleotide sequence ID" value="NZ_JAARPA010000002.1"/>
</dbReference>
<protein>
    <submittedName>
        <fullName evidence="1">Uncharacterized protein</fullName>
    </submittedName>
</protein>
<gene>
    <name evidence="1" type="ORF">HCI99_14145</name>
</gene>
<dbReference type="AlphaFoldDB" id="A0A7X0XFE8"/>
<dbReference type="Proteomes" id="UP000533953">
    <property type="component" value="Unassembled WGS sequence"/>
</dbReference>
<proteinExistence type="predicted"/>
<organism evidence="1 2">
    <name type="scientific">Listeria booriae</name>
    <dbReference type="NCBI Taxonomy" id="1552123"/>
    <lineage>
        <taxon>Bacteria</taxon>
        <taxon>Bacillati</taxon>
        <taxon>Bacillota</taxon>
        <taxon>Bacilli</taxon>
        <taxon>Bacillales</taxon>
        <taxon>Listeriaceae</taxon>
        <taxon>Listeria</taxon>
    </lineage>
</organism>
<dbReference type="EMBL" id="JAASTX010000022">
    <property type="protein sequence ID" value="MBC1492958.1"/>
    <property type="molecule type" value="Genomic_DNA"/>
</dbReference>
<name>A0A7X0XFE8_9LIST</name>
<comment type="caution">
    <text evidence="1">The sequence shown here is derived from an EMBL/GenBank/DDBJ whole genome shotgun (WGS) entry which is preliminary data.</text>
</comment>
<evidence type="ECO:0000313" key="2">
    <source>
        <dbReference type="Proteomes" id="UP000533953"/>
    </source>
</evidence>
<evidence type="ECO:0000313" key="1">
    <source>
        <dbReference type="EMBL" id="MBC1492958.1"/>
    </source>
</evidence>